<name>A0A1H9RYP1_9FIRM</name>
<proteinExistence type="predicted"/>
<dbReference type="EMBL" id="FOGW01000010">
    <property type="protein sequence ID" value="SER77902.1"/>
    <property type="molecule type" value="Genomic_DNA"/>
</dbReference>
<protein>
    <recommendedName>
        <fullName evidence="3">Bacterial repeat domain-containing protein</fullName>
    </recommendedName>
</protein>
<evidence type="ECO:0000313" key="2">
    <source>
        <dbReference type="Proteomes" id="UP000182471"/>
    </source>
</evidence>
<accession>A0A1H9RYP1</accession>
<dbReference type="AlphaFoldDB" id="A0A1H9RYP1"/>
<gene>
    <name evidence="1" type="ORF">SAMN02910429_01049</name>
</gene>
<dbReference type="Proteomes" id="UP000182471">
    <property type="component" value="Unassembled WGS sequence"/>
</dbReference>
<organism evidence="1 2">
    <name type="scientific">Lachnobacterium bovis</name>
    <dbReference type="NCBI Taxonomy" id="140626"/>
    <lineage>
        <taxon>Bacteria</taxon>
        <taxon>Bacillati</taxon>
        <taxon>Bacillota</taxon>
        <taxon>Clostridia</taxon>
        <taxon>Lachnospirales</taxon>
        <taxon>Lachnospiraceae</taxon>
        <taxon>Lachnobacterium</taxon>
    </lineage>
</organism>
<keyword evidence="2" id="KW-1185">Reference proteome</keyword>
<evidence type="ECO:0008006" key="3">
    <source>
        <dbReference type="Google" id="ProtNLM"/>
    </source>
</evidence>
<dbReference type="RefSeq" id="WP_074730513.1">
    <property type="nucleotide sequence ID" value="NZ_FOGW01000010.1"/>
</dbReference>
<reference evidence="2" key="1">
    <citation type="submission" date="2016-10" db="EMBL/GenBank/DDBJ databases">
        <authorList>
            <person name="Varghese N."/>
            <person name="Submissions S."/>
        </authorList>
    </citation>
    <scope>NUCLEOTIDE SEQUENCE [LARGE SCALE GENOMIC DNA]</scope>
    <source>
        <strain evidence="2">S1b</strain>
    </source>
</reference>
<sequence>MKNIMNLKKIIFCCVLFIGAIKYLSLDVKAANYDAKSFVEQFGSSVKFVPQENPNVPGNPLNDANHMLDRFSDDGDILYGTEGTAAVSQGIRYSTIGWKVNVWYNDATGAKREEIYFKLGGSYMQRVSEVSSNGVEYNLYSIKLSVLRSRMSPQAREAMNRGQANFTLDACVSLKQNGVLLSDMNDNGCTRDIGHFYTDHNGIANAAPWRSATKEKLKTYFNKNIDGLMIRINVEGDEGIASVSGSGNYLYGTNVNISKSIKNGFDFTGWKVVAAQNQAFLNTSINSENFKCKAITNITYRATTKRKQTRIVFHRNESINDTVIHTEVFTYGDNDVAINLDRWNDKNWIKDGFHQVGWAFKPDEQKAYGMDDKLNKDWLLSKSPKIDLYAVWEENTYVIRYDGNGAFKGHIDDVRAKYSEKITTSNNEFDKPIEDSTYLGWSQDKKILFPEYKEKQTVSVKELATKAGCLHENNAVIMLYATWNYWPTISAKDLYYSLEDAQNGIISEREIASKISAKDREDGNIQYGLNSKNFLKLINYSEEEFINLKDKADISEIICVKDQHGKLIEKEINIHITDIKPLYGKDAVGKIRFYDKKYKNTLFKYSVWKNKNYQNELE</sequence>
<evidence type="ECO:0000313" key="1">
    <source>
        <dbReference type="EMBL" id="SER77902.1"/>
    </source>
</evidence>